<gene>
    <name evidence="4" type="ORF">TTAC_LOCUS10361</name>
</gene>
<dbReference type="EMBL" id="UYWX01021592">
    <property type="protein sequence ID" value="VDM35341.1"/>
    <property type="molecule type" value="Genomic_DNA"/>
</dbReference>
<name>A0A0R3XA01_HYDTA</name>
<protein>
    <submittedName>
        <fullName evidence="6">Low-density lipoprotein receptor domain class A</fullName>
    </submittedName>
</protein>
<dbReference type="Pfam" id="PF00057">
    <property type="entry name" value="Ldl_recept_a"/>
    <property type="match status" value="1"/>
</dbReference>
<evidence type="ECO:0000313" key="5">
    <source>
        <dbReference type="Proteomes" id="UP000274429"/>
    </source>
</evidence>
<dbReference type="Gene3D" id="2.40.128.620">
    <property type="match status" value="1"/>
</dbReference>
<reference evidence="4 5" key="2">
    <citation type="submission" date="2018-11" db="EMBL/GenBank/DDBJ databases">
        <authorList>
            <consortium name="Pathogen Informatics"/>
        </authorList>
    </citation>
    <scope>NUCLEOTIDE SEQUENCE [LARGE SCALE GENOMIC DNA]</scope>
</reference>
<sequence>MKEAVPVGNGCPVTAPWPCQQYSFCLSFAFVCDGEIDCPDGYDENPRLCVARVDGGRKAFGREIDRFQVLPLGGGRQSQNRECDVVGPRLWPDGHSPIQPPWQPRNTSTKH</sequence>
<dbReference type="AlphaFoldDB" id="A0A0R3XA01"/>
<accession>A0A0R3XA01</accession>
<reference evidence="6" key="1">
    <citation type="submission" date="2017-02" db="UniProtKB">
        <authorList>
            <consortium name="WormBaseParasite"/>
        </authorList>
    </citation>
    <scope>IDENTIFICATION</scope>
</reference>
<evidence type="ECO:0000313" key="4">
    <source>
        <dbReference type="EMBL" id="VDM35341.1"/>
    </source>
</evidence>
<dbReference type="WBParaSite" id="TTAC_0001037801-mRNA-1">
    <property type="protein sequence ID" value="TTAC_0001037801-mRNA-1"/>
    <property type="gene ID" value="TTAC_0001037801"/>
</dbReference>
<dbReference type="CDD" id="cd00112">
    <property type="entry name" value="LDLa"/>
    <property type="match status" value="1"/>
</dbReference>
<dbReference type="InterPro" id="IPR002172">
    <property type="entry name" value="LDrepeatLR_classA_rpt"/>
</dbReference>
<evidence type="ECO:0000256" key="1">
    <source>
        <dbReference type="ARBA" id="ARBA00023157"/>
    </source>
</evidence>
<proteinExistence type="predicted"/>
<dbReference type="PROSITE" id="PS50068">
    <property type="entry name" value="LDLRA_2"/>
    <property type="match status" value="1"/>
</dbReference>
<organism evidence="6">
    <name type="scientific">Hydatigena taeniaeformis</name>
    <name type="common">Feline tapeworm</name>
    <name type="synonym">Taenia taeniaeformis</name>
    <dbReference type="NCBI Taxonomy" id="6205"/>
    <lineage>
        <taxon>Eukaryota</taxon>
        <taxon>Metazoa</taxon>
        <taxon>Spiralia</taxon>
        <taxon>Lophotrochozoa</taxon>
        <taxon>Platyhelminthes</taxon>
        <taxon>Cestoda</taxon>
        <taxon>Eucestoda</taxon>
        <taxon>Cyclophyllidea</taxon>
        <taxon>Taeniidae</taxon>
        <taxon>Hydatigera</taxon>
    </lineage>
</organism>
<dbReference type="InterPro" id="IPR036055">
    <property type="entry name" value="LDL_receptor-like_sf"/>
</dbReference>
<keyword evidence="1" id="KW-1015">Disulfide bond</keyword>
<dbReference type="SUPFAM" id="SSF57424">
    <property type="entry name" value="LDL receptor-like module"/>
    <property type="match status" value="1"/>
</dbReference>
<evidence type="ECO:0000313" key="6">
    <source>
        <dbReference type="WBParaSite" id="TTAC_0001037801-mRNA-1"/>
    </source>
</evidence>
<keyword evidence="5" id="KW-1185">Reference proteome</keyword>
<comment type="caution">
    <text evidence="2">Lacks conserved residue(s) required for the propagation of feature annotation.</text>
</comment>
<evidence type="ECO:0000256" key="3">
    <source>
        <dbReference type="SAM" id="MobiDB-lite"/>
    </source>
</evidence>
<dbReference type="Proteomes" id="UP000274429">
    <property type="component" value="Unassembled WGS sequence"/>
</dbReference>
<dbReference type="OrthoDB" id="6239681at2759"/>
<feature type="region of interest" description="Disordered" evidence="3">
    <location>
        <begin position="73"/>
        <end position="111"/>
    </location>
</feature>
<dbReference type="SMART" id="SM00192">
    <property type="entry name" value="LDLa"/>
    <property type="match status" value="1"/>
</dbReference>
<evidence type="ECO:0000256" key="2">
    <source>
        <dbReference type="PROSITE-ProRule" id="PRU00124"/>
    </source>
</evidence>